<evidence type="ECO:0000259" key="1">
    <source>
        <dbReference type="PROSITE" id="PS50846"/>
    </source>
</evidence>
<dbReference type="SUPFAM" id="SSF55008">
    <property type="entry name" value="HMA, heavy metal-associated domain"/>
    <property type="match status" value="1"/>
</dbReference>
<reference evidence="2" key="1">
    <citation type="submission" date="2018-06" db="EMBL/GenBank/DDBJ databases">
        <authorList>
            <person name="Zhirakovskaya E."/>
        </authorList>
    </citation>
    <scope>NUCLEOTIDE SEQUENCE</scope>
</reference>
<dbReference type="PROSITE" id="PS50846">
    <property type="entry name" value="HMA_2"/>
    <property type="match status" value="1"/>
</dbReference>
<feature type="domain" description="HMA" evidence="1">
    <location>
        <begin position="23"/>
        <end position="90"/>
    </location>
</feature>
<dbReference type="Gene3D" id="3.30.70.100">
    <property type="match status" value="1"/>
</dbReference>
<name>A0A3B0YBJ0_9ZZZZ</name>
<organism evidence="2">
    <name type="scientific">hydrothermal vent metagenome</name>
    <dbReference type="NCBI Taxonomy" id="652676"/>
    <lineage>
        <taxon>unclassified sequences</taxon>
        <taxon>metagenomes</taxon>
        <taxon>ecological metagenomes</taxon>
    </lineage>
</organism>
<gene>
    <name evidence="2" type="ORF">MNBD_GAMMA13-748</name>
</gene>
<dbReference type="InterPro" id="IPR006121">
    <property type="entry name" value="HMA_dom"/>
</dbReference>
<dbReference type="AlphaFoldDB" id="A0A3B0YBJ0"/>
<accession>A0A3B0YBJ0</accession>
<dbReference type="InterPro" id="IPR036163">
    <property type="entry name" value="HMA_dom_sf"/>
</dbReference>
<sequence>MKKIIAVAMLSTIWSATILAAGTEYRMRVDGLACPYCAYGIEKKLKAIEGIDTINVDLNAGLVVVDAADGVTLTEPQMKTLFQDAGFTYRSMTEKSLDEGAKNE</sequence>
<evidence type="ECO:0000313" key="2">
    <source>
        <dbReference type="EMBL" id="VAW74180.1"/>
    </source>
</evidence>
<dbReference type="EMBL" id="UOFK01000056">
    <property type="protein sequence ID" value="VAW74180.1"/>
    <property type="molecule type" value="Genomic_DNA"/>
</dbReference>
<dbReference type="Pfam" id="PF00403">
    <property type="entry name" value="HMA"/>
    <property type="match status" value="1"/>
</dbReference>
<dbReference type="CDD" id="cd00371">
    <property type="entry name" value="HMA"/>
    <property type="match status" value="1"/>
</dbReference>
<protein>
    <recommendedName>
        <fullName evidence="1">HMA domain-containing protein</fullName>
    </recommendedName>
</protein>
<dbReference type="GO" id="GO:0046872">
    <property type="term" value="F:metal ion binding"/>
    <property type="evidence" value="ECO:0007669"/>
    <property type="project" value="InterPro"/>
</dbReference>
<proteinExistence type="predicted"/>